<gene>
    <name evidence="2" type="ORF">LTR84_012618</name>
</gene>
<name>A0AAV9NI91_9EURO</name>
<dbReference type="InterPro" id="IPR036928">
    <property type="entry name" value="AS_sf"/>
</dbReference>
<dbReference type="EMBL" id="JAVRRD010000008">
    <property type="protein sequence ID" value="KAK5056067.1"/>
    <property type="molecule type" value="Genomic_DNA"/>
</dbReference>
<organism evidence="2 3">
    <name type="scientific">Exophiala bonariae</name>
    <dbReference type="NCBI Taxonomy" id="1690606"/>
    <lineage>
        <taxon>Eukaryota</taxon>
        <taxon>Fungi</taxon>
        <taxon>Dikarya</taxon>
        <taxon>Ascomycota</taxon>
        <taxon>Pezizomycotina</taxon>
        <taxon>Eurotiomycetes</taxon>
        <taxon>Chaetothyriomycetidae</taxon>
        <taxon>Chaetothyriales</taxon>
        <taxon>Herpotrichiellaceae</taxon>
        <taxon>Exophiala</taxon>
    </lineage>
</organism>
<dbReference type="Proteomes" id="UP001358417">
    <property type="component" value="Unassembled WGS sequence"/>
</dbReference>
<protein>
    <recommendedName>
        <fullName evidence="1">Amidase domain-containing protein</fullName>
    </recommendedName>
</protein>
<dbReference type="PANTHER" id="PTHR42678:SF5">
    <property type="entry name" value="GLUTAMYL-TRNA(GLN) AMIDOTRANSFERASE SUBUNIT A"/>
    <property type="match status" value="1"/>
</dbReference>
<feature type="domain" description="Amidase" evidence="1">
    <location>
        <begin position="47"/>
        <end position="509"/>
    </location>
</feature>
<keyword evidence="3" id="KW-1185">Reference proteome</keyword>
<dbReference type="RefSeq" id="XP_064708037.1">
    <property type="nucleotide sequence ID" value="XM_064856137.1"/>
</dbReference>
<dbReference type="AlphaFoldDB" id="A0AAV9NI91"/>
<dbReference type="Gene3D" id="3.90.1300.10">
    <property type="entry name" value="Amidase signature (AS) domain"/>
    <property type="match status" value="1"/>
</dbReference>
<evidence type="ECO:0000313" key="2">
    <source>
        <dbReference type="EMBL" id="KAK5056067.1"/>
    </source>
</evidence>
<accession>A0AAV9NI91</accession>
<dbReference type="PANTHER" id="PTHR42678">
    <property type="entry name" value="AMIDASE"/>
    <property type="match status" value="1"/>
</dbReference>
<sequence>MKPLSWLTSASILGLSKGQHMGFDAREATISSIHSELFAGLTTCRAIVSAFIARIEAYNPLINAVITLNSDALNIADSLDESLASGNTTGKLFCIPVLLKDNYDAVPMATTGGSLQLSTCSPLQDGPTVLALRAAGAVLLGKTNLHEFALEGLGLSSLGGQTLNPYDLTRTAGGSSSGTGAAIAASFAVFGTGTDTVNSLRSPASANSLYSFRPTRGLISRAGIIPVSHTQDTAGAIGRSLLDIATALTVMSSVGYDSSDNATSEIPSSAIGTDYTSFLSLNDNPTNLTGIHIGLLEGFFNRTTSSETTPVNNLMDAVISQLQRQGATIIPIKDTTTYNATSILSELDVQKFEYRELLSEYLSSPNLQGTHPRSMPEIYINSTITDTTTRPNFVVIPAQYQHIQQSLVSSTSNTSYTTIKARIANLTQTLHSTLRTQRLSAIIYPEQKNLVVPIGSPSQSGRNGILAALTGSPVITIPIGFSPASETAPIGIPVGMEILGLPFSEGTLLRIAKGIDDRLHARRSPVTAGLNDYDDAAAAVQHPPHYSSVPTITPLNNIPAAYPLGRF</sequence>
<dbReference type="GeneID" id="89980760"/>
<reference evidence="2 3" key="1">
    <citation type="submission" date="2023-08" db="EMBL/GenBank/DDBJ databases">
        <title>Black Yeasts Isolated from many extreme environments.</title>
        <authorList>
            <person name="Coleine C."/>
            <person name="Stajich J.E."/>
            <person name="Selbmann L."/>
        </authorList>
    </citation>
    <scope>NUCLEOTIDE SEQUENCE [LARGE SCALE GENOMIC DNA]</scope>
    <source>
        <strain evidence="2 3">CCFEE 5792</strain>
    </source>
</reference>
<dbReference type="SUPFAM" id="SSF75304">
    <property type="entry name" value="Amidase signature (AS) enzymes"/>
    <property type="match status" value="1"/>
</dbReference>
<comment type="caution">
    <text evidence="2">The sequence shown here is derived from an EMBL/GenBank/DDBJ whole genome shotgun (WGS) entry which is preliminary data.</text>
</comment>
<proteinExistence type="predicted"/>
<dbReference type="Pfam" id="PF01425">
    <property type="entry name" value="Amidase"/>
    <property type="match status" value="1"/>
</dbReference>
<evidence type="ECO:0000259" key="1">
    <source>
        <dbReference type="Pfam" id="PF01425"/>
    </source>
</evidence>
<dbReference type="InterPro" id="IPR023631">
    <property type="entry name" value="Amidase_dom"/>
</dbReference>
<evidence type="ECO:0000313" key="3">
    <source>
        <dbReference type="Proteomes" id="UP001358417"/>
    </source>
</evidence>